<dbReference type="AlphaFoldDB" id="A0A0C9X9M2"/>
<feature type="region of interest" description="Disordered" evidence="1">
    <location>
        <begin position="1"/>
        <end position="98"/>
    </location>
</feature>
<dbReference type="OrthoDB" id="2118965at2759"/>
<feature type="compositionally biased region" description="Low complexity" evidence="1">
    <location>
        <begin position="35"/>
        <end position="44"/>
    </location>
</feature>
<reference evidence="3" key="2">
    <citation type="submission" date="2015-01" db="EMBL/GenBank/DDBJ databases">
        <title>Evolutionary Origins and Diversification of the Mycorrhizal Mutualists.</title>
        <authorList>
            <consortium name="DOE Joint Genome Institute"/>
            <consortium name="Mycorrhizal Genomics Consortium"/>
            <person name="Kohler A."/>
            <person name="Kuo A."/>
            <person name="Nagy L.G."/>
            <person name="Floudas D."/>
            <person name="Copeland A."/>
            <person name="Barry K.W."/>
            <person name="Cichocki N."/>
            <person name="Veneault-Fourrey C."/>
            <person name="LaButti K."/>
            <person name="Lindquist E.A."/>
            <person name="Lipzen A."/>
            <person name="Lundell T."/>
            <person name="Morin E."/>
            <person name="Murat C."/>
            <person name="Riley R."/>
            <person name="Ohm R."/>
            <person name="Sun H."/>
            <person name="Tunlid A."/>
            <person name="Henrissat B."/>
            <person name="Grigoriev I.V."/>
            <person name="Hibbett D.S."/>
            <person name="Martin F."/>
        </authorList>
    </citation>
    <scope>NUCLEOTIDE SEQUENCE [LARGE SCALE GENOMIC DNA]</scope>
    <source>
        <strain evidence="3">LaAM-08-1</strain>
    </source>
</reference>
<feature type="compositionally biased region" description="Polar residues" evidence="1">
    <location>
        <begin position="82"/>
        <end position="94"/>
    </location>
</feature>
<sequence>MGIGSAVKNMLSGDENNPNPNSNSIAAGDDSVPETTASSTTAATPANKLPAGSGPGTTGRTSLDNPTTRTSGELDPPGDYSTHPSGQPTSNPETTGKYGAAAAASPFAVGAGLTGTASTGTTKKRGNSLFGVRSSKEVPKTTTTTGQPGTEVVVDGRPSTDLDRSNQVTRPERAASTGGVVPAQKGGDVYETEGTHRRGLFGTGTGTGALKHHLHSGTTSAALEPHHVGRIVDLPRDAKDVEQITDELNPVTHELVRCIETEEVSRVQEHERHIHHIQHHMQPLIAREELVEEHTNHRYPPTQIREVVANNVEDTALLDGLLRQHQDTCKRAHKERIIVDKGTIVNEHVHHHIHHIIQPVIEKETIDKRRIHATIPIHTVTHEAPVVHQSQVHDPVPIETFVKAHGAVPQSAITKKVLQGQNSRHVDGVAEELERDLNLGKDPREDKVGGGGQSKLSQRPMSGGGDAFTKPAAGTLSRN</sequence>
<organism evidence="2 3">
    <name type="scientific">Laccaria amethystina LaAM-08-1</name>
    <dbReference type="NCBI Taxonomy" id="1095629"/>
    <lineage>
        <taxon>Eukaryota</taxon>
        <taxon>Fungi</taxon>
        <taxon>Dikarya</taxon>
        <taxon>Basidiomycota</taxon>
        <taxon>Agaricomycotina</taxon>
        <taxon>Agaricomycetes</taxon>
        <taxon>Agaricomycetidae</taxon>
        <taxon>Agaricales</taxon>
        <taxon>Agaricineae</taxon>
        <taxon>Hydnangiaceae</taxon>
        <taxon>Laccaria</taxon>
    </lineage>
</organism>
<dbReference type="STRING" id="1095629.A0A0C9X9M2"/>
<feature type="region of interest" description="Disordered" evidence="1">
    <location>
        <begin position="114"/>
        <end position="188"/>
    </location>
</feature>
<dbReference type="HOGENOM" id="CLU_569934_0_0_1"/>
<gene>
    <name evidence="2" type="ORF">K443DRAFT_553250</name>
</gene>
<feature type="compositionally biased region" description="Polar residues" evidence="1">
    <location>
        <begin position="58"/>
        <end position="71"/>
    </location>
</feature>
<keyword evidence="3" id="KW-1185">Reference proteome</keyword>
<dbReference type="Proteomes" id="UP000054477">
    <property type="component" value="Unassembled WGS sequence"/>
</dbReference>
<evidence type="ECO:0000313" key="2">
    <source>
        <dbReference type="EMBL" id="KIK01701.1"/>
    </source>
</evidence>
<name>A0A0C9X9M2_9AGAR</name>
<feature type="compositionally biased region" description="Low complexity" evidence="1">
    <location>
        <begin position="140"/>
        <end position="153"/>
    </location>
</feature>
<dbReference type="PANTHER" id="PTHR38703:SF1">
    <property type="entry name" value="ALLERGEN"/>
    <property type="match status" value="1"/>
</dbReference>
<evidence type="ECO:0000313" key="3">
    <source>
        <dbReference type="Proteomes" id="UP000054477"/>
    </source>
</evidence>
<dbReference type="EMBL" id="KN838603">
    <property type="protein sequence ID" value="KIK01701.1"/>
    <property type="molecule type" value="Genomic_DNA"/>
</dbReference>
<reference evidence="2 3" key="1">
    <citation type="submission" date="2014-04" db="EMBL/GenBank/DDBJ databases">
        <authorList>
            <consortium name="DOE Joint Genome Institute"/>
            <person name="Kuo A."/>
            <person name="Kohler A."/>
            <person name="Nagy L.G."/>
            <person name="Floudas D."/>
            <person name="Copeland A."/>
            <person name="Barry K.W."/>
            <person name="Cichocki N."/>
            <person name="Veneault-Fourrey C."/>
            <person name="LaButti K."/>
            <person name="Lindquist E.A."/>
            <person name="Lipzen A."/>
            <person name="Lundell T."/>
            <person name="Morin E."/>
            <person name="Murat C."/>
            <person name="Sun H."/>
            <person name="Tunlid A."/>
            <person name="Henrissat B."/>
            <person name="Grigoriev I.V."/>
            <person name="Hibbett D.S."/>
            <person name="Martin F."/>
            <person name="Nordberg H.P."/>
            <person name="Cantor M.N."/>
            <person name="Hua S.X."/>
        </authorList>
    </citation>
    <scope>NUCLEOTIDE SEQUENCE [LARGE SCALE GENOMIC DNA]</scope>
    <source>
        <strain evidence="2 3">LaAM-08-1</strain>
    </source>
</reference>
<protein>
    <recommendedName>
        <fullName evidence="4">Allergen</fullName>
    </recommendedName>
</protein>
<accession>A0A0C9X9M2</accession>
<dbReference type="PANTHER" id="PTHR38703">
    <property type="entry name" value="CHROMOSOME 8, WHOLE GENOME SHOTGUN SEQUENCE"/>
    <property type="match status" value="1"/>
</dbReference>
<feature type="compositionally biased region" description="Basic and acidic residues" evidence="1">
    <location>
        <begin position="435"/>
        <end position="448"/>
    </location>
</feature>
<proteinExistence type="predicted"/>
<feature type="region of interest" description="Disordered" evidence="1">
    <location>
        <begin position="435"/>
        <end position="479"/>
    </location>
</feature>
<evidence type="ECO:0000256" key="1">
    <source>
        <dbReference type="SAM" id="MobiDB-lite"/>
    </source>
</evidence>
<evidence type="ECO:0008006" key="4">
    <source>
        <dbReference type="Google" id="ProtNLM"/>
    </source>
</evidence>